<evidence type="ECO:0000313" key="2">
    <source>
        <dbReference type="EMBL" id="KAK9094249.1"/>
    </source>
</evidence>
<keyword evidence="3" id="KW-1185">Reference proteome</keyword>
<organism evidence="2 3">
    <name type="scientific">Stephania cephalantha</name>
    <dbReference type="NCBI Taxonomy" id="152367"/>
    <lineage>
        <taxon>Eukaryota</taxon>
        <taxon>Viridiplantae</taxon>
        <taxon>Streptophyta</taxon>
        <taxon>Embryophyta</taxon>
        <taxon>Tracheophyta</taxon>
        <taxon>Spermatophyta</taxon>
        <taxon>Magnoliopsida</taxon>
        <taxon>Ranunculales</taxon>
        <taxon>Menispermaceae</taxon>
        <taxon>Menispermoideae</taxon>
        <taxon>Cissampelideae</taxon>
        <taxon>Stephania</taxon>
    </lineage>
</organism>
<name>A0AAP0EJ79_9MAGN</name>
<protein>
    <submittedName>
        <fullName evidence="2">Uncharacterized protein</fullName>
    </submittedName>
</protein>
<dbReference type="Proteomes" id="UP001419268">
    <property type="component" value="Unassembled WGS sequence"/>
</dbReference>
<feature type="compositionally biased region" description="Basic and acidic residues" evidence="1">
    <location>
        <begin position="20"/>
        <end position="32"/>
    </location>
</feature>
<dbReference type="EMBL" id="JBBNAG010000011">
    <property type="protein sequence ID" value="KAK9094249.1"/>
    <property type="molecule type" value="Genomic_DNA"/>
</dbReference>
<comment type="caution">
    <text evidence="2">The sequence shown here is derived from an EMBL/GenBank/DDBJ whole genome shotgun (WGS) entry which is preliminary data.</text>
</comment>
<reference evidence="2 3" key="1">
    <citation type="submission" date="2024-01" db="EMBL/GenBank/DDBJ databases">
        <title>Genome assemblies of Stephania.</title>
        <authorList>
            <person name="Yang L."/>
        </authorList>
    </citation>
    <scope>NUCLEOTIDE SEQUENCE [LARGE SCALE GENOMIC DNA]</scope>
    <source>
        <strain evidence="2">JXDWG</strain>
        <tissue evidence="2">Leaf</tissue>
    </source>
</reference>
<evidence type="ECO:0000256" key="1">
    <source>
        <dbReference type="SAM" id="MobiDB-lite"/>
    </source>
</evidence>
<gene>
    <name evidence="2" type="ORF">Scep_025718</name>
</gene>
<sequence>MEEKEQGDESWVKVVRKGKKDQATRDLNTHHHSQELPISFHSENKFFKVMRLRNGGSGATESTSKAEFTVFFTNKKTFWLAKLCSREGGGER</sequence>
<dbReference type="AlphaFoldDB" id="A0AAP0EJ79"/>
<feature type="region of interest" description="Disordered" evidence="1">
    <location>
        <begin position="1"/>
        <end position="32"/>
    </location>
</feature>
<evidence type="ECO:0000313" key="3">
    <source>
        <dbReference type="Proteomes" id="UP001419268"/>
    </source>
</evidence>
<accession>A0AAP0EJ79</accession>
<proteinExistence type="predicted"/>